<dbReference type="OrthoDB" id="1685240at2"/>
<name>Q67JE1_SYMTH</name>
<dbReference type="Proteomes" id="UP000000417">
    <property type="component" value="Chromosome"/>
</dbReference>
<reference evidence="2 3" key="1">
    <citation type="journal article" date="2004" name="Nucleic Acids Res.">
        <title>Genome sequence of Symbiobacterium thermophilum, an uncultivable bacterium that depends on microbial commensalism.</title>
        <authorList>
            <person name="Ueda K."/>
            <person name="Yamashita A."/>
            <person name="Ishikawa J."/>
            <person name="Shimada M."/>
            <person name="Watsuji T."/>
            <person name="Morimura K."/>
            <person name="Ikeda H."/>
            <person name="Hattori M."/>
            <person name="Beppu T."/>
        </authorList>
    </citation>
    <scope>NUCLEOTIDE SEQUENCE [LARGE SCALE GENOMIC DNA]</scope>
    <source>
        <strain evidence="3">T / IAM 14863</strain>
    </source>
</reference>
<dbReference type="STRING" id="292459.STH3227"/>
<keyword evidence="1" id="KW-1133">Transmembrane helix</keyword>
<evidence type="ECO:0000256" key="1">
    <source>
        <dbReference type="SAM" id="Phobius"/>
    </source>
</evidence>
<keyword evidence="1" id="KW-0812">Transmembrane</keyword>
<dbReference type="KEGG" id="sth:STH3227"/>
<dbReference type="AlphaFoldDB" id="Q67JE1"/>
<dbReference type="HOGENOM" id="CLU_113225_2_1_9"/>
<evidence type="ECO:0000313" key="2">
    <source>
        <dbReference type="EMBL" id="BAD42209.1"/>
    </source>
</evidence>
<feature type="transmembrane region" description="Helical" evidence="1">
    <location>
        <begin position="69"/>
        <end position="96"/>
    </location>
</feature>
<dbReference type="NCBIfam" id="TIGR02893">
    <property type="entry name" value="spore_yabQ"/>
    <property type="match status" value="1"/>
</dbReference>
<proteinExistence type="predicted"/>
<sequence length="175" mass="20255">MLRMELQFYALFMTVLSGIGVGLLFDLLRAVRRFLRPGPLLAALGDLLFWGAATAMVGTGLFLGNWGEYRFYVLVGLLTGLVLHFALASPAVLWLADRLLHAVAWVLKVLWELAMRLVWFPLQAVAAVLWRLGRGLGTWLGRRLRGPYRWLRLRYLLARRRLRRAWRHWFRGPKT</sequence>
<organism evidence="2 3">
    <name type="scientific">Symbiobacterium thermophilum (strain DSM 24528 / JCM 14929 / IAM 14863 / T)</name>
    <dbReference type="NCBI Taxonomy" id="292459"/>
    <lineage>
        <taxon>Bacteria</taxon>
        <taxon>Bacillati</taxon>
        <taxon>Bacillota</taxon>
        <taxon>Clostridia</taxon>
        <taxon>Eubacteriales</taxon>
        <taxon>Symbiobacteriaceae</taxon>
        <taxon>Symbiobacterium</taxon>
    </lineage>
</organism>
<accession>Q67JE1</accession>
<feature type="transmembrane region" description="Helical" evidence="1">
    <location>
        <begin position="6"/>
        <end position="28"/>
    </location>
</feature>
<feature type="transmembrane region" description="Helical" evidence="1">
    <location>
        <begin position="40"/>
        <end position="63"/>
    </location>
</feature>
<dbReference type="Pfam" id="PF09578">
    <property type="entry name" value="Spore_YabQ"/>
    <property type="match status" value="1"/>
</dbReference>
<keyword evidence="1" id="KW-0472">Membrane</keyword>
<evidence type="ECO:0008006" key="4">
    <source>
        <dbReference type="Google" id="ProtNLM"/>
    </source>
</evidence>
<gene>
    <name evidence="2" type="ordered locus">STH3227</name>
</gene>
<feature type="transmembrane region" description="Helical" evidence="1">
    <location>
        <begin position="117"/>
        <end position="133"/>
    </location>
</feature>
<dbReference type="InterPro" id="IPR019074">
    <property type="entry name" value="YabQ"/>
</dbReference>
<dbReference type="EMBL" id="AP006840">
    <property type="protein sequence ID" value="BAD42209.1"/>
    <property type="molecule type" value="Genomic_DNA"/>
</dbReference>
<keyword evidence="3" id="KW-1185">Reference proteome</keyword>
<protein>
    <recommendedName>
        <fullName evidence="4">Spore cortex biosynthesis protein YabQ</fullName>
    </recommendedName>
</protein>
<evidence type="ECO:0000313" key="3">
    <source>
        <dbReference type="Proteomes" id="UP000000417"/>
    </source>
</evidence>